<dbReference type="RefSeq" id="WP_063740957.1">
    <property type="nucleotide sequence ID" value="NZ_CADFFX010000006.1"/>
</dbReference>
<dbReference type="EMBL" id="JFHC01000004">
    <property type="protein sequence ID" value="KDR44004.1"/>
    <property type="molecule type" value="Genomic_DNA"/>
</dbReference>
<dbReference type="STRING" id="60547.GCA_000751215_01166"/>
<comment type="caution">
    <text evidence="1">The sequence shown here is derived from an EMBL/GenBank/DDBJ whole genome shotgun (WGS) entry which is preliminary data.</text>
</comment>
<protein>
    <submittedName>
        <fullName evidence="1">Uncharacterized protein</fullName>
    </submittedName>
</protein>
<accession>A0A069PVZ1</accession>
<evidence type="ECO:0000313" key="1">
    <source>
        <dbReference type="EMBL" id="KDR44004.1"/>
    </source>
</evidence>
<keyword evidence="2" id="KW-1185">Reference proteome</keyword>
<dbReference type="AlphaFoldDB" id="A0A069PVZ1"/>
<dbReference type="Proteomes" id="UP000027466">
    <property type="component" value="Unassembled WGS sequence"/>
</dbReference>
<reference evidence="1 2" key="1">
    <citation type="submission" date="2014-03" db="EMBL/GenBank/DDBJ databases">
        <title>Draft Genome Sequences of Four Burkholderia Strains.</title>
        <authorList>
            <person name="Liu X.Y."/>
            <person name="Li C.X."/>
            <person name="Xu J.H."/>
        </authorList>
    </citation>
    <scope>NUCLEOTIDE SEQUENCE [LARGE SCALE GENOMIC DNA]</scope>
    <source>
        <strain evidence="1 2">DSM 50014</strain>
    </source>
</reference>
<name>A0A069PVZ1_9BURK</name>
<sequence length="255" mass="28322">MNTANRGSGAGRSDASPRRAARWRRAVLVAILLVAYAAADIFWPLKRDASRFDPVAMGTLEAGMWRSYYDHQPLALFSDLAQTLRTQYGFPFLRSYVGAYFAASAAFTFKDGKSRSDYERALPELRTYFRMIRNTVAPKFDADRAATLELAWWVVHREHERHSADTLARACAEAASAVYLVPVEATLAHGRLRAHAMLIRDARAEHDAMSESEWGHIELLLQQSYRSLCVAVSRDAARSELCGANADASPASPAP</sequence>
<organism evidence="1 2">
    <name type="scientific">Caballeronia glathei</name>
    <dbReference type="NCBI Taxonomy" id="60547"/>
    <lineage>
        <taxon>Bacteria</taxon>
        <taxon>Pseudomonadati</taxon>
        <taxon>Pseudomonadota</taxon>
        <taxon>Betaproteobacteria</taxon>
        <taxon>Burkholderiales</taxon>
        <taxon>Burkholderiaceae</taxon>
        <taxon>Caballeronia</taxon>
    </lineage>
</organism>
<gene>
    <name evidence="1" type="ORF">BG61_25025</name>
</gene>
<proteinExistence type="predicted"/>
<evidence type="ECO:0000313" key="2">
    <source>
        <dbReference type="Proteomes" id="UP000027466"/>
    </source>
</evidence>